<keyword evidence="5 9" id="KW-0028">Amino-acid biosynthesis</keyword>
<evidence type="ECO:0000256" key="6">
    <source>
        <dbReference type="ARBA" id="ARBA00022822"/>
    </source>
</evidence>
<dbReference type="RefSeq" id="WP_146791509.1">
    <property type="nucleotide sequence ID" value="NZ_BAABIO010000003.1"/>
</dbReference>
<evidence type="ECO:0000256" key="3">
    <source>
        <dbReference type="ARBA" id="ARBA00012572"/>
    </source>
</evidence>
<gene>
    <name evidence="9" type="primary">trpF</name>
    <name evidence="11" type="ORF">FSB75_21105</name>
</gene>
<dbReference type="PANTHER" id="PTHR42894:SF1">
    <property type="entry name" value="N-(5'-PHOSPHORIBOSYL)ANTHRANILATE ISOMERASE"/>
    <property type="match status" value="1"/>
</dbReference>
<dbReference type="Gene3D" id="3.20.20.70">
    <property type="entry name" value="Aldolase class I"/>
    <property type="match status" value="1"/>
</dbReference>
<accession>A0A5B8UNW8</accession>
<dbReference type="Pfam" id="PF00697">
    <property type="entry name" value="PRAI"/>
    <property type="match status" value="1"/>
</dbReference>
<protein>
    <recommendedName>
        <fullName evidence="4 9">N-(5'-phosphoribosyl)anthranilate isomerase</fullName>
        <shortName evidence="9">PRAI</shortName>
        <ecNumber evidence="3 9">5.3.1.24</ecNumber>
    </recommendedName>
</protein>
<evidence type="ECO:0000313" key="12">
    <source>
        <dbReference type="Proteomes" id="UP000321204"/>
    </source>
</evidence>
<comment type="similarity">
    <text evidence="9">Belongs to the TrpF family.</text>
</comment>
<evidence type="ECO:0000256" key="5">
    <source>
        <dbReference type="ARBA" id="ARBA00022605"/>
    </source>
</evidence>
<comment type="pathway">
    <text evidence="2 9">Amino-acid biosynthesis; L-tryptophan biosynthesis; L-tryptophan from chorismate: step 3/5.</text>
</comment>
<dbReference type="OrthoDB" id="9786954at2"/>
<dbReference type="EMBL" id="CP042433">
    <property type="protein sequence ID" value="QEC58298.1"/>
    <property type="molecule type" value="Genomic_DNA"/>
</dbReference>
<sequence>MKVKVCGITQMDQLTQLPELGVNYAGFIFYAPSPRFVGRFSLSGPVVKKAKLPLYKVGVFVDATYEQVMRRIEEFGLDMVQLHGHETPYECQKIAAHIDVIKAFRFSENDHVQWTIKDFYADTDAFLFDTGVPATKKEREDKTLYGGTGRKFNWNRLKGLEIRKPFFLSGGIEPTDVPTVKEFMKDSVANDMMAVDINSRFETSPGVKDLAKVATFIKELKGA</sequence>
<comment type="catalytic activity">
    <reaction evidence="1 9">
        <text>N-(5-phospho-beta-D-ribosyl)anthranilate = 1-(2-carboxyphenylamino)-1-deoxy-D-ribulose 5-phosphate</text>
        <dbReference type="Rhea" id="RHEA:21540"/>
        <dbReference type="ChEBI" id="CHEBI:18277"/>
        <dbReference type="ChEBI" id="CHEBI:58613"/>
        <dbReference type="EC" id="5.3.1.24"/>
    </reaction>
</comment>
<dbReference type="EC" id="5.3.1.24" evidence="3 9"/>
<keyword evidence="7 9" id="KW-0057">Aromatic amino acid biosynthesis</keyword>
<dbReference type="GO" id="GO:0000162">
    <property type="term" value="P:L-tryptophan biosynthetic process"/>
    <property type="evidence" value="ECO:0007669"/>
    <property type="project" value="UniProtKB-UniRule"/>
</dbReference>
<evidence type="ECO:0000313" key="11">
    <source>
        <dbReference type="EMBL" id="QEC58298.1"/>
    </source>
</evidence>
<evidence type="ECO:0000259" key="10">
    <source>
        <dbReference type="Pfam" id="PF00697"/>
    </source>
</evidence>
<keyword evidence="12" id="KW-1185">Reference proteome</keyword>
<dbReference type="PANTHER" id="PTHR42894">
    <property type="entry name" value="N-(5'-PHOSPHORIBOSYL)ANTHRANILATE ISOMERASE"/>
    <property type="match status" value="1"/>
</dbReference>
<dbReference type="KEGG" id="fgg:FSB75_21105"/>
<dbReference type="InterPro" id="IPR044643">
    <property type="entry name" value="TrpF_fam"/>
</dbReference>
<dbReference type="Proteomes" id="UP000321204">
    <property type="component" value="Chromosome"/>
</dbReference>
<feature type="domain" description="N-(5'phosphoribosyl) anthranilate isomerase (PRAI)" evidence="10">
    <location>
        <begin position="3"/>
        <end position="218"/>
    </location>
</feature>
<keyword evidence="6 9" id="KW-0822">Tryptophan biosynthesis</keyword>
<keyword evidence="8 9" id="KW-0413">Isomerase</keyword>
<name>A0A5B8UNW8_9BACT</name>
<reference evidence="11 12" key="1">
    <citation type="journal article" date="2015" name="Int. J. Syst. Evol. Microbiol.">
        <title>Flavisolibacter ginsenosidimutans sp. nov., with ginsenoside-converting activity isolated from soil used for cultivating ginseng.</title>
        <authorList>
            <person name="Zhao Y."/>
            <person name="Liu Q."/>
            <person name="Kang M.S."/>
            <person name="Jin F."/>
            <person name="Yu H."/>
            <person name="Im W.T."/>
        </authorList>
    </citation>
    <scope>NUCLEOTIDE SEQUENCE [LARGE SCALE GENOMIC DNA]</scope>
    <source>
        <strain evidence="11 12">Gsoil 636</strain>
    </source>
</reference>
<evidence type="ECO:0000256" key="1">
    <source>
        <dbReference type="ARBA" id="ARBA00001164"/>
    </source>
</evidence>
<dbReference type="HAMAP" id="MF_00135">
    <property type="entry name" value="PRAI"/>
    <property type="match status" value="1"/>
</dbReference>
<dbReference type="UniPathway" id="UPA00035">
    <property type="reaction ID" value="UER00042"/>
</dbReference>
<dbReference type="InterPro" id="IPR011060">
    <property type="entry name" value="RibuloseP-bd_barrel"/>
</dbReference>
<evidence type="ECO:0000256" key="8">
    <source>
        <dbReference type="ARBA" id="ARBA00023235"/>
    </source>
</evidence>
<dbReference type="InterPro" id="IPR001240">
    <property type="entry name" value="PRAI_dom"/>
</dbReference>
<proteinExistence type="inferred from homology"/>
<evidence type="ECO:0000256" key="2">
    <source>
        <dbReference type="ARBA" id="ARBA00004664"/>
    </source>
</evidence>
<dbReference type="SUPFAM" id="SSF51366">
    <property type="entry name" value="Ribulose-phoshate binding barrel"/>
    <property type="match status" value="1"/>
</dbReference>
<dbReference type="InterPro" id="IPR013785">
    <property type="entry name" value="Aldolase_TIM"/>
</dbReference>
<dbReference type="CDD" id="cd00405">
    <property type="entry name" value="PRAI"/>
    <property type="match status" value="1"/>
</dbReference>
<evidence type="ECO:0000256" key="4">
    <source>
        <dbReference type="ARBA" id="ARBA00022272"/>
    </source>
</evidence>
<dbReference type="GO" id="GO:0004640">
    <property type="term" value="F:phosphoribosylanthranilate isomerase activity"/>
    <property type="evidence" value="ECO:0007669"/>
    <property type="project" value="UniProtKB-UniRule"/>
</dbReference>
<organism evidence="11 12">
    <name type="scientific">Flavisolibacter ginsenosidimutans</name>
    <dbReference type="NCBI Taxonomy" id="661481"/>
    <lineage>
        <taxon>Bacteria</taxon>
        <taxon>Pseudomonadati</taxon>
        <taxon>Bacteroidota</taxon>
        <taxon>Chitinophagia</taxon>
        <taxon>Chitinophagales</taxon>
        <taxon>Chitinophagaceae</taxon>
        <taxon>Flavisolibacter</taxon>
    </lineage>
</organism>
<dbReference type="AlphaFoldDB" id="A0A5B8UNW8"/>
<evidence type="ECO:0000256" key="9">
    <source>
        <dbReference type="HAMAP-Rule" id="MF_00135"/>
    </source>
</evidence>
<evidence type="ECO:0000256" key="7">
    <source>
        <dbReference type="ARBA" id="ARBA00023141"/>
    </source>
</evidence>